<dbReference type="CDD" id="cd00834">
    <property type="entry name" value="KAS_I_II"/>
    <property type="match status" value="1"/>
</dbReference>
<dbReference type="SMART" id="SM00825">
    <property type="entry name" value="PKS_KS"/>
    <property type="match status" value="1"/>
</dbReference>
<name>D9PNK9_9ZZZZ</name>
<dbReference type="PANTHER" id="PTHR11712">
    <property type="entry name" value="POLYKETIDE SYNTHASE-RELATED"/>
    <property type="match status" value="1"/>
</dbReference>
<dbReference type="AlphaFoldDB" id="D9PNK9"/>
<dbReference type="EMBL" id="ADZX01000975">
    <property type="protein sequence ID" value="EFK94853.1"/>
    <property type="molecule type" value="Genomic_DNA"/>
</dbReference>
<dbReference type="InterPro" id="IPR020841">
    <property type="entry name" value="PKS_Beta-ketoAc_synthase_dom"/>
</dbReference>
<dbReference type="PROSITE" id="PS52004">
    <property type="entry name" value="KS3_2"/>
    <property type="match status" value="1"/>
</dbReference>
<dbReference type="Pfam" id="PF02801">
    <property type="entry name" value="Ketoacyl-synt_C"/>
    <property type="match status" value="1"/>
</dbReference>
<comment type="caution">
    <text evidence="4">The sequence shown here is derived from an EMBL/GenBank/DDBJ whole genome shotgun (WGS) entry which is preliminary data.</text>
</comment>
<evidence type="ECO:0000256" key="1">
    <source>
        <dbReference type="ARBA" id="ARBA00008467"/>
    </source>
</evidence>
<dbReference type="InterPro" id="IPR000794">
    <property type="entry name" value="Beta-ketoacyl_synthase"/>
</dbReference>
<evidence type="ECO:0000259" key="3">
    <source>
        <dbReference type="PROSITE" id="PS52004"/>
    </source>
</evidence>
<sequence length="411" mass="44097">MKRVVITGLGAVSPLGSDVPAMIQGIEAGKSAVRYMDGWNQYTGLRSLVGAPAELVNEKSIPRTSRRSMGRMSIFAVQAADEALADSGINREMISSGRIGCVVGSTMGSAKSLNEVFELMLPEKDITCLPSMKFFQCVSHTASMNVANYLGLTGYVMATSAACASAMQAIGAGYDLIRLGKQEAMLCGGAEELHPTVTGSFDILFATSANFNHEPEKTPRPFDAQRDGLVCGEGSGILLLEEYEHAVKRKARIYAEIIGYHTCGSGAHVSQSNKDSIVRCFRLAVEDAGIRPDDVDYINAHATATLHGDKEEAEAIRDVFGSLVPVSSLKGYIGHTLGASGSIELIASLIMMEKGCIYPTLNLESVSHDCEGIHHVVNKLDKEIRILFKNCFAFGGINASIVCKKLYNTIK</sequence>
<dbReference type="InterPro" id="IPR018201">
    <property type="entry name" value="Ketoacyl_synth_AS"/>
</dbReference>
<proteinExistence type="inferred from homology"/>
<dbReference type="InterPro" id="IPR014030">
    <property type="entry name" value="Ketoacyl_synth_N"/>
</dbReference>
<evidence type="ECO:0000256" key="2">
    <source>
        <dbReference type="ARBA" id="ARBA00022679"/>
    </source>
</evidence>
<dbReference type="Pfam" id="PF00109">
    <property type="entry name" value="ketoacyl-synt"/>
    <property type="match status" value="1"/>
</dbReference>
<reference evidence="4" key="1">
    <citation type="submission" date="2010-07" db="EMBL/GenBank/DDBJ databases">
        <authorList>
            <consortium name="CONSOLIDER consortium CSD2007-00005"/>
            <person name="Guazzaroni M.-E."/>
            <person name="Richter M."/>
            <person name="Garcia-Salamanca A."/>
            <person name="Yarza P."/>
            <person name="Ferrer M."/>
        </authorList>
    </citation>
    <scope>NUCLEOTIDE SEQUENCE</scope>
</reference>
<protein>
    <submittedName>
        <fullName evidence="4">3-oxoacyl-[acyl-carrier-protein] synthase</fullName>
        <ecNumber evidence="4">2.3.1.41</ecNumber>
    </submittedName>
</protein>
<gene>
    <name evidence="4" type="primary">fabB</name>
    <name evidence="4" type="ORF">LDC_3142</name>
</gene>
<dbReference type="SUPFAM" id="SSF53901">
    <property type="entry name" value="Thiolase-like"/>
    <property type="match status" value="2"/>
</dbReference>
<dbReference type="PROSITE" id="PS00606">
    <property type="entry name" value="KS3_1"/>
    <property type="match status" value="1"/>
</dbReference>
<dbReference type="PANTHER" id="PTHR11712:SF325">
    <property type="entry name" value="3-OXOACYL-(ACYL-CARRIER-PROTEIN) SYNTHASE II FABF"/>
    <property type="match status" value="1"/>
</dbReference>
<dbReference type="InterPro" id="IPR016039">
    <property type="entry name" value="Thiolase-like"/>
</dbReference>
<dbReference type="EC" id="2.3.1.41" evidence="4"/>
<organism evidence="4">
    <name type="scientific">sediment metagenome</name>
    <dbReference type="NCBI Taxonomy" id="749907"/>
    <lineage>
        <taxon>unclassified sequences</taxon>
        <taxon>metagenomes</taxon>
        <taxon>ecological metagenomes</taxon>
    </lineage>
</organism>
<feature type="domain" description="Ketosynthase family 3 (KS3)" evidence="3">
    <location>
        <begin position="1"/>
        <end position="405"/>
    </location>
</feature>
<dbReference type="Gene3D" id="3.40.47.10">
    <property type="match status" value="1"/>
</dbReference>
<dbReference type="GO" id="GO:0004315">
    <property type="term" value="F:3-oxoacyl-[acyl-carrier-protein] synthase activity"/>
    <property type="evidence" value="ECO:0007669"/>
    <property type="project" value="UniProtKB-EC"/>
</dbReference>
<keyword evidence="4" id="KW-0012">Acyltransferase</keyword>
<evidence type="ECO:0000313" key="4">
    <source>
        <dbReference type="EMBL" id="EFK94853.1"/>
    </source>
</evidence>
<comment type="similarity">
    <text evidence="1">Belongs to the thiolase-like superfamily. Beta-ketoacyl-ACP synthases family.</text>
</comment>
<keyword evidence="2 4" id="KW-0808">Transferase</keyword>
<reference evidence="4" key="2">
    <citation type="journal article" date="2011" name="Microb. Ecol.">
        <title>Taxonomic and Functional Metagenomic Profiling of the Microbial Community in the Anoxic Sediment of a Sub-saline Shallow Lake (Laguna de Carrizo, Central Spain).</title>
        <authorList>
            <person name="Ferrer M."/>
            <person name="Guazzaroni M.E."/>
            <person name="Richter M."/>
            <person name="Garcia-Salamanca A."/>
            <person name="Yarza P."/>
            <person name="Suarez-Suarez A."/>
            <person name="Solano J."/>
            <person name="Alcaide M."/>
            <person name="van Dillewijn P."/>
            <person name="Molina-Henares M.A."/>
            <person name="Lopez-Cortes N."/>
            <person name="Al-Ramahi Y."/>
            <person name="Guerrero C."/>
            <person name="Acosta A."/>
            <person name="de Eugenio L.I."/>
            <person name="Martinez V."/>
            <person name="Marques S."/>
            <person name="Rojo F."/>
            <person name="Santero E."/>
            <person name="Genilloud O."/>
            <person name="Perez-Perez J."/>
            <person name="Rossello-Mora R."/>
            <person name="Ramos J.L."/>
        </authorList>
    </citation>
    <scope>NUCLEOTIDE SEQUENCE</scope>
</reference>
<dbReference type="InterPro" id="IPR014031">
    <property type="entry name" value="Ketoacyl_synth_C"/>
</dbReference>
<dbReference type="GO" id="GO:0006633">
    <property type="term" value="P:fatty acid biosynthetic process"/>
    <property type="evidence" value="ECO:0007669"/>
    <property type="project" value="InterPro"/>
</dbReference>
<dbReference type="GO" id="GO:0005829">
    <property type="term" value="C:cytosol"/>
    <property type="evidence" value="ECO:0007669"/>
    <property type="project" value="TreeGrafter"/>
</dbReference>
<accession>D9PNK9</accession>